<feature type="transmembrane region" description="Helical" evidence="6">
    <location>
        <begin position="15"/>
        <end position="36"/>
    </location>
</feature>
<protein>
    <submittedName>
        <fullName evidence="7">Membrane protein involved in the export of O-antigen and teichoic acid</fullName>
    </submittedName>
</protein>
<feature type="transmembrane region" description="Helical" evidence="6">
    <location>
        <begin position="164"/>
        <end position="182"/>
    </location>
</feature>
<proteinExistence type="predicted"/>
<evidence type="ECO:0000256" key="4">
    <source>
        <dbReference type="ARBA" id="ARBA00022989"/>
    </source>
</evidence>
<name>A0A1H4FS96_9BACT</name>
<dbReference type="RefSeq" id="WP_010266331.1">
    <property type="nucleotide sequence ID" value="NZ_CAEG01000019.1"/>
</dbReference>
<organism evidence="7 8">
    <name type="scientific">Alistipes timonensis JC136</name>
    <dbReference type="NCBI Taxonomy" id="1033731"/>
    <lineage>
        <taxon>Bacteria</taxon>
        <taxon>Pseudomonadati</taxon>
        <taxon>Bacteroidota</taxon>
        <taxon>Bacteroidia</taxon>
        <taxon>Bacteroidales</taxon>
        <taxon>Rikenellaceae</taxon>
        <taxon>Alistipes</taxon>
    </lineage>
</organism>
<keyword evidence="4 6" id="KW-1133">Transmembrane helix</keyword>
<feature type="transmembrane region" description="Helical" evidence="6">
    <location>
        <begin position="403"/>
        <end position="421"/>
    </location>
</feature>
<dbReference type="InterPro" id="IPR050833">
    <property type="entry name" value="Poly_Biosynth_Transport"/>
</dbReference>
<feature type="transmembrane region" description="Helical" evidence="6">
    <location>
        <begin position="275"/>
        <end position="298"/>
    </location>
</feature>
<evidence type="ECO:0000313" key="8">
    <source>
        <dbReference type="Proteomes" id="UP000183253"/>
    </source>
</evidence>
<dbReference type="PANTHER" id="PTHR30250:SF26">
    <property type="entry name" value="PSMA PROTEIN"/>
    <property type="match status" value="1"/>
</dbReference>
<feature type="transmembrane region" description="Helical" evidence="6">
    <location>
        <begin position="244"/>
        <end position="269"/>
    </location>
</feature>
<dbReference type="AlphaFoldDB" id="A0A1H4FS96"/>
<feature type="transmembrane region" description="Helical" evidence="6">
    <location>
        <begin position="56"/>
        <end position="77"/>
    </location>
</feature>
<dbReference type="STRING" id="1033731.SAMN05444145_11263"/>
<reference evidence="7 8" key="1">
    <citation type="submission" date="2016-10" db="EMBL/GenBank/DDBJ databases">
        <authorList>
            <person name="de Groot N.N."/>
        </authorList>
    </citation>
    <scope>NUCLEOTIDE SEQUENCE [LARGE SCALE GENOMIC DNA]</scope>
    <source>
        <strain evidence="7 8">DSM 25383</strain>
    </source>
</reference>
<keyword evidence="3 6" id="KW-0812">Transmembrane</keyword>
<evidence type="ECO:0000256" key="6">
    <source>
        <dbReference type="SAM" id="Phobius"/>
    </source>
</evidence>
<dbReference type="OrthoDB" id="8609648at2"/>
<feature type="transmembrane region" description="Helical" evidence="6">
    <location>
        <begin position="442"/>
        <end position="465"/>
    </location>
</feature>
<evidence type="ECO:0000313" key="7">
    <source>
        <dbReference type="EMBL" id="SEB00185.1"/>
    </source>
</evidence>
<gene>
    <name evidence="7" type="ORF">SAMN05444145_11263</name>
</gene>
<evidence type="ECO:0000256" key="3">
    <source>
        <dbReference type="ARBA" id="ARBA00022692"/>
    </source>
</evidence>
<feature type="transmembrane region" description="Helical" evidence="6">
    <location>
        <begin position="372"/>
        <end position="397"/>
    </location>
</feature>
<feature type="transmembrane region" description="Helical" evidence="6">
    <location>
        <begin position="124"/>
        <end position="144"/>
    </location>
</feature>
<keyword evidence="2" id="KW-1003">Cell membrane</keyword>
<feature type="transmembrane region" description="Helical" evidence="6">
    <location>
        <begin position="98"/>
        <end position="118"/>
    </location>
</feature>
<dbReference type="EMBL" id="FNRI01000012">
    <property type="protein sequence ID" value="SEB00185.1"/>
    <property type="molecule type" value="Genomic_DNA"/>
</dbReference>
<dbReference type="PANTHER" id="PTHR30250">
    <property type="entry name" value="PST FAMILY PREDICTED COLANIC ACID TRANSPORTER"/>
    <property type="match status" value="1"/>
</dbReference>
<sequence>MVATSRTAKSVKNSAVALGFYFINLVLQFFSRKVFLDHLGAEVLGLNTTATNLLQFLNLAELGIGTAIACTLYKPLFDKDTTAINEIVSLQGWMYRRIAWVVIAGSTVLMAFFPWIFAKMPLPLWYAYASFAVLLVSALLSYFVNYKQIVLSADQQEYKIQYSYKAAILVKTLFQIFAIKYFDNGYVWWLVLEVVFAVIASVALDWMVRRTYPYLETSISLGRRLSRKYPDIITKIKQIFVHKINGFAVSQLTSLVIYAFASLSLVAYYSNYMLIVGGIGALFGAVFNGIGASIGNLVVEKETNQVEQIFNQLFSFRFLLISTLCFSVYTLSTPFITIWVGSAYLLDSTAVWFIVLTMFVGMGRSLAEQFLAAYNMFFDVWAAISEACLIMILSIIGGYFWDLHGILGGGFIGMTVFVLLWKPYFLFTKGFKRNVWRYYKMYALHLAMAAIAWGVSCYILSILSFDSESSVFEFIVSCILYPLIYGFLLFCLLYIMVDDMRILVRRILHFRGI</sequence>
<keyword evidence="8" id="KW-1185">Reference proteome</keyword>
<evidence type="ECO:0000256" key="5">
    <source>
        <dbReference type="ARBA" id="ARBA00023136"/>
    </source>
</evidence>
<feature type="transmembrane region" description="Helical" evidence="6">
    <location>
        <begin position="471"/>
        <end position="497"/>
    </location>
</feature>
<dbReference type="GO" id="GO:0005886">
    <property type="term" value="C:plasma membrane"/>
    <property type="evidence" value="ECO:0007669"/>
    <property type="project" value="UniProtKB-SubCell"/>
</dbReference>
<accession>A0A1H4FS96</accession>
<evidence type="ECO:0000256" key="1">
    <source>
        <dbReference type="ARBA" id="ARBA00004651"/>
    </source>
</evidence>
<evidence type="ECO:0000256" key="2">
    <source>
        <dbReference type="ARBA" id="ARBA00022475"/>
    </source>
</evidence>
<keyword evidence="5 6" id="KW-0472">Membrane</keyword>
<dbReference type="Proteomes" id="UP000183253">
    <property type="component" value="Unassembled WGS sequence"/>
</dbReference>
<comment type="subcellular location">
    <subcellularLocation>
        <location evidence="1">Cell membrane</location>
        <topology evidence="1">Multi-pass membrane protein</topology>
    </subcellularLocation>
</comment>
<feature type="transmembrane region" description="Helical" evidence="6">
    <location>
        <begin position="310"/>
        <end position="330"/>
    </location>
</feature>
<feature type="transmembrane region" description="Helical" evidence="6">
    <location>
        <begin position="188"/>
        <end position="208"/>
    </location>
</feature>